<keyword evidence="1" id="KW-1133">Transmembrane helix</keyword>
<evidence type="ECO:0000313" key="3">
    <source>
        <dbReference type="Proteomes" id="UP000828390"/>
    </source>
</evidence>
<dbReference type="AlphaFoldDB" id="A0A9D4D602"/>
<gene>
    <name evidence="2" type="ORF">DPMN_046491</name>
</gene>
<name>A0A9D4D602_DREPO</name>
<keyword evidence="1" id="KW-0472">Membrane</keyword>
<accession>A0A9D4D602</accession>
<evidence type="ECO:0000256" key="1">
    <source>
        <dbReference type="SAM" id="Phobius"/>
    </source>
</evidence>
<protein>
    <submittedName>
        <fullName evidence="2">Uncharacterized protein</fullName>
    </submittedName>
</protein>
<proteinExistence type="predicted"/>
<reference evidence="2" key="2">
    <citation type="submission" date="2020-11" db="EMBL/GenBank/DDBJ databases">
        <authorList>
            <person name="McCartney M.A."/>
            <person name="Auch B."/>
            <person name="Kono T."/>
            <person name="Mallez S."/>
            <person name="Becker A."/>
            <person name="Gohl D.M."/>
            <person name="Silverstein K.A.T."/>
            <person name="Koren S."/>
            <person name="Bechman K.B."/>
            <person name="Herman A."/>
            <person name="Abrahante J.E."/>
            <person name="Garbe J."/>
        </authorList>
    </citation>
    <scope>NUCLEOTIDE SEQUENCE</scope>
    <source>
        <strain evidence="2">Duluth1</strain>
        <tissue evidence="2">Whole animal</tissue>
    </source>
</reference>
<feature type="transmembrane region" description="Helical" evidence="1">
    <location>
        <begin position="114"/>
        <end position="140"/>
    </location>
</feature>
<organism evidence="2 3">
    <name type="scientific">Dreissena polymorpha</name>
    <name type="common">Zebra mussel</name>
    <name type="synonym">Mytilus polymorpha</name>
    <dbReference type="NCBI Taxonomy" id="45954"/>
    <lineage>
        <taxon>Eukaryota</taxon>
        <taxon>Metazoa</taxon>
        <taxon>Spiralia</taxon>
        <taxon>Lophotrochozoa</taxon>
        <taxon>Mollusca</taxon>
        <taxon>Bivalvia</taxon>
        <taxon>Autobranchia</taxon>
        <taxon>Heteroconchia</taxon>
        <taxon>Euheterodonta</taxon>
        <taxon>Imparidentia</taxon>
        <taxon>Neoheterodontei</taxon>
        <taxon>Myida</taxon>
        <taxon>Dreissenoidea</taxon>
        <taxon>Dreissenidae</taxon>
        <taxon>Dreissena</taxon>
    </lineage>
</organism>
<reference evidence="2" key="1">
    <citation type="journal article" date="2019" name="bioRxiv">
        <title>The Genome of the Zebra Mussel, Dreissena polymorpha: A Resource for Invasive Species Research.</title>
        <authorList>
            <person name="McCartney M.A."/>
            <person name="Auch B."/>
            <person name="Kono T."/>
            <person name="Mallez S."/>
            <person name="Zhang Y."/>
            <person name="Obille A."/>
            <person name="Becker A."/>
            <person name="Abrahante J.E."/>
            <person name="Garbe J."/>
            <person name="Badalamenti J.P."/>
            <person name="Herman A."/>
            <person name="Mangelson H."/>
            <person name="Liachko I."/>
            <person name="Sullivan S."/>
            <person name="Sone E.D."/>
            <person name="Koren S."/>
            <person name="Silverstein K.A.T."/>
            <person name="Beckman K.B."/>
            <person name="Gohl D.M."/>
        </authorList>
    </citation>
    <scope>NUCLEOTIDE SEQUENCE</scope>
    <source>
        <strain evidence="2">Duluth1</strain>
        <tissue evidence="2">Whole animal</tissue>
    </source>
</reference>
<keyword evidence="1" id="KW-0812">Transmembrane</keyword>
<keyword evidence="3" id="KW-1185">Reference proteome</keyword>
<comment type="caution">
    <text evidence="2">The sequence shown here is derived from an EMBL/GenBank/DDBJ whole genome shotgun (WGS) entry which is preliminary data.</text>
</comment>
<sequence length="153" mass="17140">MYNSTERCKIITDSAEQTAIKAMMNGKGPETVLKQLSKCSKYRSAMAKCVSKDIIQEVSKLSKRLESDFKVNSENDLMNFKWEDQAKMIRTKVPTLAAIISCVIGEKQKSMARFVVAVGVMLYARCQLLNLLQFVLGLVLDSCGLNKEVSTQF</sequence>
<dbReference type="EMBL" id="JAIWYP010000011">
    <property type="protein sequence ID" value="KAH3739801.1"/>
    <property type="molecule type" value="Genomic_DNA"/>
</dbReference>
<evidence type="ECO:0000313" key="2">
    <source>
        <dbReference type="EMBL" id="KAH3739801.1"/>
    </source>
</evidence>
<dbReference type="Proteomes" id="UP000828390">
    <property type="component" value="Unassembled WGS sequence"/>
</dbReference>